<keyword evidence="2" id="KW-0012">Acyltransferase</keyword>
<dbReference type="SUPFAM" id="SSF55729">
    <property type="entry name" value="Acyl-CoA N-acyltransferases (Nat)"/>
    <property type="match status" value="1"/>
</dbReference>
<keyword evidence="2" id="KW-0808">Transferase</keyword>
<dbReference type="PANTHER" id="PTHR43792">
    <property type="entry name" value="GNAT FAMILY, PUTATIVE (AFU_ORTHOLOGUE AFUA_3G00765)-RELATED-RELATED"/>
    <property type="match status" value="1"/>
</dbReference>
<dbReference type="EC" id="2.3.1.267" evidence="2"/>
<dbReference type="Proteomes" id="UP001179280">
    <property type="component" value="Unassembled WGS sequence"/>
</dbReference>
<dbReference type="EMBL" id="JAFBCV010000001">
    <property type="protein sequence ID" value="MBM7837054.1"/>
    <property type="molecule type" value="Genomic_DNA"/>
</dbReference>
<proteinExistence type="predicted"/>
<evidence type="ECO:0000313" key="3">
    <source>
        <dbReference type="Proteomes" id="UP001179280"/>
    </source>
</evidence>
<comment type="caution">
    <text evidence="2">The sequence shown here is derived from an EMBL/GenBank/DDBJ whole genome shotgun (WGS) entry which is preliminary data.</text>
</comment>
<accession>A0ABS2SRA3</accession>
<feature type="domain" description="N-acetyltransferase" evidence="1">
    <location>
        <begin position="19"/>
        <end position="162"/>
    </location>
</feature>
<sequence>MIFETDRCLLTSFQKSDVIDVRQLYVNQEVREFLGGIRNDDSIEASVVGMLHPKADCYYWVVREKQTDSFIGLVSLDPHHEGVELELSYQFLPEWWGKGYAKEVLREIIAYALTDLHVAKVIAETQTANKSSCKLLEKLGMKEERTLVRFGKEQVIYLIRSS</sequence>
<organism evidence="2 3">
    <name type="scientific">Shouchella xiaoxiensis</name>
    <dbReference type="NCBI Taxonomy" id="766895"/>
    <lineage>
        <taxon>Bacteria</taxon>
        <taxon>Bacillati</taxon>
        <taxon>Bacillota</taxon>
        <taxon>Bacilli</taxon>
        <taxon>Bacillales</taxon>
        <taxon>Bacillaceae</taxon>
        <taxon>Shouchella</taxon>
    </lineage>
</organism>
<dbReference type="PANTHER" id="PTHR43792:SF1">
    <property type="entry name" value="N-ACETYLTRANSFERASE DOMAIN-CONTAINING PROTEIN"/>
    <property type="match status" value="1"/>
</dbReference>
<dbReference type="Pfam" id="PF13302">
    <property type="entry name" value="Acetyltransf_3"/>
    <property type="match status" value="1"/>
</dbReference>
<evidence type="ECO:0000313" key="2">
    <source>
        <dbReference type="EMBL" id="MBM7837054.1"/>
    </source>
</evidence>
<name>A0ABS2SRA3_9BACI</name>
<dbReference type="Gene3D" id="3.40.630.30">
    <property type="match status" value="1"/>
</dbReference>
<reference evidence="2" key="1">
    <citation type="submission" date="2021-01" db="EMBL/GenBank/DDBJ databases">
        <title>Genomic Encyclopedia of Type Strains, Phase IV (KMG-IV): sequencing the most valuable type-strain genomes for metagenomic binning, comparative biology and taxonomic classification.</title>
        <authorList>
            <person name="Goeker M."/>
        </authorList>
    </citation>
    <scope>NUCLEOTIDE SEQUENCE</scope>
    <source>
        <strain evidence="2">DSM 21943</strain>
    </source>
</reference>
<evidence type="ECO:0000259" key="1">
    <source>
        <dbReference type="PROSITE" id="PS51186"/>
    </source>
</evidence>
<dbReference type="RefSeq" id="WP_239586523.1">
    <property type="nucleotide sequence ID" value="NZ_JAFBCV010000001.1"/>
</dbReference>
<keyword evidence="3" id="KW-1185">Reference proteome</keyword>
<dbReference type="InterPro" id="IPR016181">
    <property type="entry name" value="Acyl_CoA_acyltransferase"/>
</dbReference>
<dbReference type="PROSITE" id="PS51186">
    <property type="entry name" value="GNAT"/>
    <property type="match status" value="1"/>
</dbReference>
<dbReference type="InterPro" id="IPR051531">
    <property type="entry name" value="N-acetyltransferase"/>
</dbReference>
<dbReference type="GO" id="GO:0008999">
    <property type="term" value="F:protein-N-terminal-alanine acetyltransferase activity"/>
    <property type="evidence" value="ECO:0007669"/>
    <property type="project" value="UniProtKB-EC"/>
</dbReference>
<gene>
    <name evidence="2" type="ORF">JOC54_000285</name>
</gene>
<protein>
    <submittedName>
        <fullName evidence="2">Ribosomal-protein-alanine N-acetyltransferase</fullName>
        <ecNumber evidence="2">2.3.1.267</ecNumber>
    </submittedName>
</protein>
<dbReference type="InterPro" id="IPR000182">
    <property type="entry name" value="GNAT_dom"/>
</dbReference>